<proteinExistence type="predicted"/>
<feature type="compositionally biased region" description="Basic residues" evidence="1">
    <location>
        <begin position="1"/>
        <end position="10"/>
    </location>
</feature>
<protein>
    <submittedName>
        <fullName evidence="3">Uncharacterized protein</fullName>
    </submittedName>
</protein>
<accession>A0A1A8YWH2</accession>
<gene>
    <name evidence="3" type="ORF">POVWA1_030110</name>
</gene>
<keyword evidence="2" id="KW-1133">Transmembrane helix</keyword>
<evidence type="ECO:0000256" key="2">
    <source>
        <dbReference type="SAM" id="Phobius"/>
    </source>
</evidence>
<feature type="transmembrane region" description="Helical" evidence="2">
    <location>
        <begin position="136"/>
        <end position="154"/>
    </location>
</feature>
<name>A0A1A8YWH2_PLAOA</name>
<evidence type="ECO:0000313" key="4">
    <source>
        <dbReference type="Proteomes" id="UP000078555"/>
    </source>
</evidence>
<evidence type="ECO:0000313" key="3">
    <source>
        <dbReference type="EMBL" id="SBT35961.1"/>
    </source>
</evidence>
<dbReference type="EMBL" id="FLRD01000087">
    <property type="protein sequence ID" value="SBT35961.1"/>
    <property type="molecule type" value="Genomic_DNA"/>
</dbReference>
<feature type="region of interest" description="Disordered" evidence="1">
    <location>
        <begin position="1"/>
        <end position="34"/>
    </location>
</feature>
<keyword evidence="2" id="KW-0812">Transmembrane</keyword>
<sequence length="155" mass="18126">MEGRASRKSTSHSTRERGKTGRGKLKHFASTDNPSSLFHKMRDIKCEKRKTAPACKNKQGIFVAEMLKSYGKNTASLFSFHSTVNISWVNKYNSARSSKDSKFYRTFHKKKKKKKKREKNRRHMYRKKRGRFRNDHYMSLIFATCSVSFMATSTP</sequence>
<organism evidence="3 4">
    <name type="scientific">Plasmodium ovale wallikeri</name>
    <dbReference type="NCBI Taxonomy" id="864142"/>
    <lineage>
        <taxon>Eukaryota</taxon>
        <taxon>Sar</taxon>
        <taxon>Alveolata</taxon>
        <taxon>Apicomplexa</taxon>
        <taxon>Aconoidasida</taxon>
        <taxon>Haemosporida</taxon>
        <taxon>Plasmodiidae</taxon>
        <taxon>Plasmodium</taxon>
        <taxon>Plasmodium (Plasmodium)</taxon>
    </lineage>
</organism>
<keyword evidence="2" id="KW-0472">Membrane</keyword>
<dbReference type="AlphaFoldDB" id="A0A1A8YWH2"/>
<dbReference type="Proteomes" id="UP000078555">
    <property type="component" value="Unassembled WGS sequence"/>
</dbReference>
<keyword evidence="4" id="KW-1185">Reference proteome</keyword>
<reference evidence="4" key="1">
    <citation type="submission" date="2016-05" db="EMBL/GenBank/DDBJ databases">
        <authorList>
            <person name="Naeem Raeece"/>
        </authorList>
    </citation>
    <scope>NUCLEOTIDE SEQUENCE [LARGE SCALE GENOMIC DNA]</scope>
</reference>
<evidence type="ECO:0000256" key="1">
    <source>
        <dbReference type="SAM" id="MobiDB-lite"/>
    </source>
</evidence>